<gene>
    <name evidence="2" type="ORF">H9867_05080</name>
</gene>
<protein>
    <submittedName>
        <fullName evidence="2">DUF3054 domain-containing protein</fullName>
    </submittedName>
</protein>
<dbReference type="Proteomes" id="UP000824189">
    <property type="component" value="Unassembled WGS sequence"/>
</dbReference>
<feature type="transmembrane region" description="Helical" evidence="1">
    <location>
        <begin position="12"/>
        <end position="29"/>
    </location>
</feature>
<dbReference type="InterPro" id="IPR021414">
    <property type="entry name" value="DUF3054"/>
</dbReference>
<proteinExistence type="predicted"/>
<keyword evidence="1" id="KW-1133">Transmembrane helix</keyword>
<feature type="transmembrane region" description="Helical" evidence="1">
    <location>
        <begin position="107"/>
        <end position="128"/>
    </location>
</feature>
<reference evidence="2" key="2">
    <citation type="submission" date="2021-04" db="EMBL/GenBank/DDBJ databases">
        <authorList>
            <person name="Gilroy R."/>
        </authorList>
    </citation>
    <scope>NUCLEOTIDE SEQUENCE</scope>
    <source>
        <strain evidence="2">4376</strain>
    </source>
</reference>
<name>A0A9D1S048_9CORY</name>
<accession>A0A9D1S048</accession>
<keyword evidence="1" id="KW-0472">Membrane</keyword>
<feature type="transmembrane region" description="Helical" evidence="1">
    <location>
        <begin position="49"/>
        <end position="66"/>
    </location>
</feature>
<dbReference type="AlphaFoldDB" id="A0A9D1S048"/>
<reference evidence="2" key="1">
    <citation type="journal article" date="2021" name="PeerJ">
        <title>Extensive microbial diversity within the chicken gut microbiome revealed by metagenomics and culture.</title>
        <authorList>
            <person name="Gilroy R."/>
            <person name="Ravi A."/>
            <person name="Getino M."/>
            <person name="Pursley I."/>
            <person name="Horton D.L."/>
            <person name="Alikhan N.F."/>
            <person name="Baker D."/>
            <person name="Gharbi K."/>
            <person name="Hall N."/>
            <person name="Watson M."/>
            <person name="Adriaenssens E.M."/>
            <person name="Foster-Nyarko E."/>
            <person name="Jarju S."/>
            <person name="Secka A."/>
            <person name="Antonio M."/>
            <person name="Oren A."/>
            <person name="Chaudhuri R.R."/>
            <person name="La Ragione R."/>
            <person name="Hildebrand F."/>
            <person name="Pallen M.J."/>
        </authorList>
    </citation>
    <scope>NUCLEOTIDE SEQUENCE</scope>
    <source>
        <strain evidence="2">4376</strain>
    </source>
</reference>
<dbReference type="EMBL" id="DXFZ01000059">
    <property type="protein sequence ID" value="HIW95842.1"/>
    <property type="molecule type" value="Genomic_DNA"/>
</dbReference>
<comment type="caution">
    <text evidence="2">The sequence shown here is derived from an EMBL/GenBank/DDBJ whole genome shotgun (WGS) entry which is preliminary data.</text>
</comment>
<organism evidence="2 3">
    <name type="scientific">Candidatus Corynebacterium gallistercoris</name>
    <dbReference type="NCBI Taxonomy" id="2838530"/>
    <lineage>
        <taxon>Bacteria</taxon>
        <taxon>Bacillati</taxon>
        <taxon>Actinomycetota</taxon>
        <taxon>Actinomycetes</taxon>
        <taxon>Mycobacteriales</taxon>
        <taxon>Corynebacteriaceae</taxon>
        <taxon>Corynebacterium</taxon>
    </lineage>
</organism>
<evidence type="ECO:0000256" key="1">
    <source>
        <dbReference type="SAM" id="Phobius"/>
    </source>
</evidence>
<sequence length="134" mass="14365">MTTESSLPVKAIAFDALAIALFALLARIAHNTPEMPLSFVGWLQTMWPFLLGAGLAWVVIVVMMAPTPASPAAMPAGFGFRTGAVVWVLSVAAGLTIWGMVHGAVPHWSFMLVATLMSGLLIMGWRALASFRRR</sequence>
<keyword evidence="1" id="KW-0812">Transmembrane</keyword>
<dbReference type="Pfam" id="PF11255">
    <property type="entry name" value="DUF3054"/>
    <property type="match status" value="1"/>
</dbReference>
<evidence type="ECO:0000313" key="2">
    <source>
        <dbReference type="EMBL" id="HIW95842.1"/>
    </source>
</evidence>
<evidence type="ECO:0000313" key="3">
    <source>
        <dbReference type="Proteomes" id="UP000824189"/>
    </source>
</evidence>
<feature type="transmembrane region" description="Helical" evidence="1">
    <location>
        <begin position="78"/>
        <end position="101"/>
    </location>
</feature>